<accession>A0A6M3JZB1</accession>
<dbReference type="EMBL" id="MT142159">
    <property type="protein sequence ID" value="QJA75370.1"/>
    <property type="molecule type" value="Genomic_DNA"/>
</dbReference>
<sequence length="64" mass="6908">MLYQKELCYITDALNQLIENIDAAEMQPSKAKGHIIGALDQCGVIASTAREMVESLAALAAELE</sequence>
<dbReference type="EMBL" id="MT143031">
    <property type="protein sequence ID" value="QJA92019.1"/>
    <property type="molecule type" value="Genomic_DNA"/>
</dbReference>
<dbReference type="AlphaFoldDB" id="A0A6M3JZB1"/>
<name>A0A6M3JZB1_9ZZZZ</name>
<reference evidence="1" key="1">
    <citation type="submission" date="2020-03" db="EMBL/GenBank/DDBJ databases">
        <title>The deep terrestrial virosphere.</title>
        <authorList>
            <person name="Holmfeldt K."/>
            <person name="Nilsson E."/>
            <person name="Simone D."/>
            <person name="Lopez-Fernandez M."/>
            <person name="Wu X."/>
            <person name="de Brujin I."/>
            <person name="Lundin D."/>
            <person name="Andersson A."/>
            <person name="Bertilsson S."/>
            <person name="Dopson M."/>
        </authorList>
    </citation>
    <scope>NUCLEOTIDE SEQUENCE</scope>
    <source>
        <strain evidence="1">MM415A01799</strain>
        <strain evidence="2">MM415B03207</strain>
    </source>
</reference>
<evidence type="ECO:0000313" key="2">
    <source>
        <dbReference type="EMBL" id="QJA92019.1"/>
    </source>
</evidence>
<organism evidence="1">
    <name type="scientific">viral metagenome</name>
    <dbReference type="NCBI Taxonomy" id="1070528"/>
    <lineage>
        <taxon>unclassified sequences</taxon>
        <taxon>metagenomes</taxon>
        <taxon>organismal metagenomes</taxon>
    </lineage>
</organism>
<evidence type="ECO:0000313" key="1">
    <source>
        <dbReference type="EMBL" id="QJA75370.1"/>
    </source>
</evidence>
<proteinExistence type="predicted"/>
<gene>
    <name evidence="1" type="ORF">MM415A01799_0006</name>
    <name evidence="2" type="ORF">MM415B03207_0007</name>
</gene>
<protein>
    <submittedName>
        <fullName evidence="1">Uncharacterized protein</fullName>
    </submittedName>
</protein>